<evidence type="ECO:0000313" key="1">
    <source>
        <dbReference type="EMBL" id="KKM06427.1"/>
    </source>
</evidence>
<organism evidence="1">
    <name type="scientific">marine sediment metagenome</name>
    <dbReference type="NCBI Taxonomy" id="412755"/>
    <lineage>
        <taxon>unclassified sequences</taxon>
        <taxon>metagenomes</taxon>
        <taxon>ecological metagenomes</taxon>
    </lineage>
</organism>
<comment type="caution">
    <text evidence="1">The sequence shown here is derived from an EMBL/GenBank/DDBJ whole genome shotgun (WGS) entry which is preliminary data.</text>
</comment>
<gene>
    <name evidence="1" type="ORF">LCGC14_1744120</name>
</gene>
<sequence length="175" mass="20269">MVEFIKNSTNYGLFILESEAVNNDDWKTDHDHIKEADWDLYTEGTEGIFLPYAGELKHKPTFVFDIIDFYMGAGVDISVGEGHDLLIVNGRFGGTSESNRNTKMANLILLFMKHLTTADEQLYIGYRKKGEVWEPFINTTPAIVYYLKGKLIDASYERSEDELYYNWRVVFRGVW</sequence>
<dbReference type="EMBL" id="LAZR01015996">
    <property type="protein sequence ID" value="KKM06427.1"/>
    <property type="molecule type" value="Genomic_DNA"/>
</dbReference>
<name>A0A0F9HTG5_9ZZZZ</name>
<reference evidence="1" key="1">
    <citation type="journal article" date="2015" name="Nature">
        <title>Complex archaea that bridge the gap between prokaryotes and eukaryotes.</title>
        <authorList>
            <person name="Spang A."/>
            <person name="Saw J.H."/>
            <person name="Jorgensen S.L."/>
            <person name="Zaremba-Niedzwiedzka K."/>
            <person name="Martijn J."/>
            <person name="Lind A.E."/>
            <person name="van Eijk R."/>
            <person name="Schleper C."/>
            <person name="Guy L."/>
            <person name="Ettema T.J."/>
        </authorList>
    </citation>
    <scope>NUCLEOTIDE SEQUENCE</scope>
</reference>
<dbReference type="AlphaFoldDB" id="A0A0F9HTG5"/>
<accession>A0A0F9HTG5</accession>
<protein>
    <submittedName>
        <fullName evidence="1">Uncharacterized protein</fullName>
    </submittedName>
</protein>
<proteinExistence type="predicted"/>